<reference evidence="5" key="1">
    <citation type="submission" date="2018-08" db="EMBL/GenBank/DDBJ databases">
        <authorList>
            <person name="Rossello M."/>
        </authorList>
    </citation>
    <scope>NUCLEOTIDE SEQUENCE [LARGE SCALE GENOMIC DNA]</scope>
    <source>
        <strain evidence="5">cv. Chinese Spring</strain>
    </source>
</reference>
<dbReference type="GO" id="GO:0080043">
    <property type="term" value="F:quercetin 3-O-glucosyltransferase activity"/>
    <property type="evidence" value="ECO:0000318"/>
    <property type="project" value="GO_Central"/>
</dbReference>
<dbReference type="Proteomes" id="UP000019116">
    <property type="component" value="Chromosome 7D"/>
</dbReference>
<keyword evidence="6" id="KW-1185">Reference proteome</keyword>
<sequence>MENRGGAPSPHLLFVTSPMQGHINPVRRLAARVAAAGAAATVSTAVSGHRRMFPSLASPGEEAVDAAGVLHAPFSDGYDEGVDPRVHDMRSFAARARAVGCETLAGVVARLAERGRPVTCVVYTFFVGWVPEVARASGIPSALFWIQPAAVFAVYYHYFHGHEAVLASCANDPDRDAVVQLPGLPPLKSRALPSVVALTSPEQRGYEVVGTLRDLFLALDDDEHRPKVLVNTLDALEPDALRAVPGFELVAVGPVVPDGSSPSTTDLSLRDDHDDDVNGYMEWLDTNAARSVVYVSFGTIFAASKRQELETLQGLKAAGRPYLWVSRKVAEVDGAELNGTEAGRGADGGQGIMVEWCDQVRVLSHPAVGCFVTHCGWNSALESIACGVPVVAVPQKFDQPTVAWLVEECAGVGVRAQADGEGVAERGELQRCVETVMGGGETAVEIRPCAAKWMERAREALAGGGTLERNLRAFLSGF</sequence>
<reference evidence="5" key="2">
    <citation type="submission" date="2018-10" db="UniProtKB">
        <authorList>
            <consortium name="EnsemblPlants"/>
        </authorList>
    </citation>
    <scope>IDENTIFICATION</scope>
</reference>
<dbReference type="AlphaFoldDB" id="A0A3B6TDE3"/>
<keyword evidence="2 3" id="KW-0808">Transferase</keyword>
<protein>
    <recommendedName>
        <fullName evidence="4">Glycosyltransferase</fullName>
        <ecNumber evidence="4">2.4.1.-</ecNumber>
    </recommendedName>
</protein>
<dbReference type="InterPro" id="IPR002213">
    <property type="entry name" value="UDP_glucos_trans"/>
</dbReference>
<dbReference type="OrthoDB" id="5835829at2759"/>
<dbReference type="Gramene" id="TraesCAD_scaffold_026390_01G000200.1">
    <property type="protein sequence ID" value="TraesCAD_scaffold_026390_01G000200.1"/>
    <property type="gene ID" value="TraesCAD_scaffold_026390_01G000200"/>
</dbReference>
<dbReference type="EnsemblPlants" id="TraesCS7D02G234900.1">
    <property type="protein sequence ID" value="TraesCS7D02G234900.1.cds1"/>
    <property type="gene ID" value="TraesCS7D02G234900"/>
</dbReference>
<evidence type="ECO:0000256" key="1">
    <source>
        <dbReference type="ARBA" id="ARBA00009995"/>
    </source>
</evidence>
<dbReference type="Gene3D" id="3.40.50.2000">
    <property type="entry name" value="Glycogen Phosphorylase B"/>
    <property type="match status" value="2"/>
</dbReference>
<dbReference type="Gramene" id="TraesNOR7D03G04403490.1">
    <property type="protein sequence ID" value="TraesNOR7D03G04403490.1.CDS1"/>
    <property type="gene ID" value="TraesNOR7D03G04403490"/>
</dbReference>
<dbReference type="Gramene" id="TraesJUL7D03G04398090.1">
    <property type="protein sequence ID" value="TraesJUL7D03G04398090.1.CDS1"/>
    <property type="gene ID" value="TraesJUL7D03G04398090"/>
</dbReference>
<dbReference type="Gramene" id="TraesARI7D03G04429860.1">
    <property type="protein sequence ID" value="TraesARI7D03G04429860.1.CDS1"/>
    <property type="gene ID" value="TraesARI7D03G04429860"/>
</dbReference>
<evidence type="ECO:0000313" key="5">
    <source>
        <dbReference type="EnsemblPlants" id="TraesCS7D02G234900.1.cds1"/>
    </source>
</evidence>
<dbReference type="SMR" id="A0A3B6TDE3"/>
<dbReference type="STRING" id="4565.A0A3B6TDE3"/>
<dbReference type="Gramene" id="TraesCLE_scaffold_018188_01G000200.1">
    <property type="protein sequence ID" value="TraesCLE_scaffold_018188_01G000200.1"/>
    <property type="gene ID" value="TraesCLE_scaffold_018188_01G000200"/>
</dbReference>
<dbReference type="SUPFAM" id="SSF53756">
    <property type="entry name" value="UDP-Glycosyltransferase/glycogen phosphorylase"/>
    <property type="match status" value="1"/>
</dbReference>
<dbReference type="Pfam" id="PF00201">
    <property type="entry name" value="UDPGT"/>
    <property type="match status" value="1"/>
</dbReference>
<dbReference type="PANTHER" id="PTHR11926:SF1344">
    <property type="entry name" value="GLYCOSYLTRANSFERASE"/>
    <property type="match status" value="1"/>
</dbReference>
<gene>
    <name evidence="5" type="primary">LOC123168679</name>
</gene>
<evidence type="ECO:0000256" key="2">
    <source>
        <dbReference type="ARBA" id="ARBA00022679"/>
    </source>
</evidence>
<accession>A0A3B6TDE3</accession>
<dbReference type="Gramene" id="TraesROB_scaffold_012068_01G000200.1">
    <property type="protein sequence ID" value="TraesROB_scaffold_012068_01G000200.1"/>
    <property type="gene ID" value="TraesROB_scaffold_012068_01G000200"/>
</dbReference>
<dbReference type="Gramene" id="TraesLDM7D03G04360920.1">
    <property type="protein sequence ID" value="TraesLDM7D03G04360920.1.CDS1"/>
    <property type="gene ID" value="TraesLDM7D03G04360920"/>
</dbReference>
<dbReference type="Gramene" id="TraesCS7D02G234900.1">
    <property type="protein sequence ID" value="TraesCS7D02G234900.1.cds1"/>
    <property type="gene ID" value="TraesCS7D02G234900"/>
</dbReference>
<dbReference type="OMA" id="FDIYYNY"/>
<dbReference type="InterPro" id="IPR035595">
    <property type="entry name" value="UDP_glycos_trans_CS"/>
</dbReference>
<proteinExistence type="inferred from homology"/>
<keyword evidence="3" id="KW-0328">Glycosyltransferase</keyword>
<dbReference type="CDD" id="cd03784">
    <property type="entry name" value="GT1_Gtf-like"/>
    <property type="match status" value="1"/>
</dbReference>
<dbReference type="GO" id="GO:0080044">
    <property type="term" value="F:quercetin 7-O-glucosyltransferase activity"/>
    <property type="evidence" value="ECO:0000318"/>
    <property type="project" value="GO_Central"/>
</dbReference>
<evidence type="ECO:0000313" key="6">
    <source>
        <dbReference type="Proteomes" id="UP000019116"/>
    </source>
</evidence>
<dbReference type="Gramene" id="TraesPARA_EIv1.0_2558620.1">
    <property type="protein sequence ID" value="TraesPARA_EIv1.0_2558620.1.CDS1"/>
    <property type="gene ID" value="TraesPARA_EIv1.0_2558620"/>
</dbReference>
<evidence type="ECO:0000256" key="4">
    <source>
        <dbReference type="RuleBase" id="RU362057"/>
    </source>
</evidence>
<evidence type="ECO:0000256" key="3">
    <source>
        <dbReference type="RuleBase" id="RU003718"/>
    </source>
</evidence>
<dbReference type="Gramene" id="TraesLAC7D03G04301410.1">
    <property type="protein sequence ID" value="TraesLAC7D03G04301410.1.CDS1"/>
    <property type="gene ID" value="TraesLAC7D03G04301410"/>
</dbReference>
<dbReference type="GeneID" id="123168679"/>
<dbReference type="Gramene" id="TraesRN7D0100541200.1">
    <property type="protein sequence ID" value="TraesRN7D0100541200.1"/>
    <property type="gene ID" value="TraesRN7D0100541200"/>
</dbReference>
<name>A0A3B6TDE3_WHEAT</name>
<organism evidence="5">
    <name type="scientific">Triticum aestivum</name>
    <name type="common">Wheat</name>
    <dbReference type="NCBI Taxonomy" id="4565"/>
    <lineage>
        <taxon>Eukaryota</taxon>
        <taxon>Viridiplantae</taxon>
        <taxon>Streptophyta</taxon>
        <taxon>Embryophyta</taxon>
        <taxon>Tracheophyta</taxon>
        <taxon>Spermatophyta</taxon>
        <taxon>Magnoliopsida</taxon>
        <taxon>Liliopsida</taxon>
        <taxon>Poales</taxon>
        <taxon>Poaceae</taxon>
        <taxon>BOP clade</taxon>
        <taxon>Pooideae</taxon>
        <taxon>Triticodae</taxon>
        <taxon>Triticeae</taxon>
        <taxon>Triticinae</taxon>
        <taxon>Triticum</taxon>
    </lineage>
</organism>
<comment type="similarity">
    <text evidence="1 3">Belongs to the UDP-glycosyltransferase family.</text>
</comment>
<dbReference type="Gramene" id="TraesKAR7D01G0146550.1">
    <property type="protein sequence ID" value="cds.TraesKAR7D01G0146550.1"/>
    <property type="gene ID" value="TraesKAR7D01G0146550"/>
</dbReference>
<dbReference type="FunFam" id="3.40.50.2000:FF:000019">
    <property type="entry name" value="Glycosyltransferase"/>
    <property type="match status" value="1"/>
</dbReference>
<dbReference type="RefSeq" id="XP_044442483.1">
    <property type="nucleotide sequence ID" value="XM_044586548.1"/>
</dbReference>
<dbReference type="PANTHER" id="PTHR11926">
    <property type="entry name" value="GLUCOSYL/GLUCURONOSYL TRANSFERASES"/>
    <property type="match status" value="1"/>
</dbReference>
<dbReference type="Gramene" id="TraesJAG7D03G04337450.1">
    <property type="protein sequence ID" value="TraesJAG7D03G04337450.1.CDS1"/>
    <property type="gene ID" value="TraesJAG7D03G04337450"/>
</dbReference>
<dbReference type="EC" id="2.4.1.-" evidence="4"/>
<dbReference type="Gramene" id="TraesCS7D03G0523500.1">
    <property type="protein sequence ID" value="TraesCS7D03G0523500.1.CDS1"/>
    <property type="gene ID" value="TraesCS7D03G0523500"/>
</dbReference>
<dbReference type="KEGG" id="taes:123168679"/>
<dbReference type="PROSITE" id="PS00375">
    <property type="entry name" value="UDPGT"/>
    <property type="match status" value="1"/>
</dbReference>
<dbReference type="Gramene" id="TraesSYM7D03G04407520.1">
    <property type="protein sequence ID" value="TraesSYM7D03G04407520.1.CDS1"/>
    <property type="gene ID" value="TraesSYM7D03G04407520"/>
</dbReference>
<dbReference type="Gramene" id="TraesSTA7D03G04347970.1">
    <property type="protein sequence ID" value="TraesSTA7D03G04347970.1.CDS1"/>
    <property type="gene ID" value="TraesSTA7D03G04347970"/>
</dbReference>
<dbReference type="GO" id="GO:0005737">
    <property type="term" value="C:cytoplasm"/>
    <property type="evidence" value="ECO:0000318"/>
    <property type="project" value="GO_Central"/>
</dbReference>
<dbReference type="Gramene" id="TraesWEE_scaffold_002569_01G000300.1">
    <property type="protein sequence ID" value="TraesWEE_scaffold_002569_01G000300.1"/>
    <property type="gene ID" value="TraesWEE_scaffold_002569_01G000300"/>
</dbReference>
<dbReference type="Gramene" id="TraesMAC7D03G04346890.1">
    <property type="protein sequence ID" value="TraesMAC7D03G04346890.1.CDS1"/>
    <property type="gene ID" value="TraesMAC7D03G04346890"/>
</dbReference>